<dbReference type="AlphaFoldDB" id="A0A6I3L3R3"/>
<comment type="caution">
    <text evidence="3">The sequence shown here is derived from an EMBL/GenBank/DDBJ whole genome shotgun (WGS) entry which is preliminary data.</text>
</comment>
<evidence type="ECO:0000313" key="3">
    <source>
        <dbReference type="EMBL" id="MTE16211.1"/>
    </source>
</evidence>
<evidence type="ECO:0000256" key="2">
    <source>
        <dbReference type="SAM" id="Phobius"/>
    </source>
</evidence>
<dbReference type="Proteomes" id="UP000432464">
    <property type="component" value="Unassembled WGS sequence"/>
</dbReference>
<feature type="transmembrane region" description="Helical" evidence="2">
    <location>
        <begin position="244"/>
        <end position="268"/>
    </location>
</feature>
<proteinExistence type="predicted"/>
<dbReference type="EMBL" id="WMBB01000013">
    <property type="protein sequence ID" value="MTE16211.1"/>
    <property type="molecule type" value="Genomic_DNA"/>
</dbReference>
<dbReference type="InterPro" id="IPR032721">
    <property type="entry name" value="Toxin-deaminase"/>
</dbReference>
<reference evidence="3 4" key="1">
    <citation type="submission" date="2019-11" db="EMBL/GenBank/DDBJ databases">
        <title>Nocardia sp. nov. CT2-14 isolated from soil.</title>
        <authorList>
            <person name="Kanchanasin P."/>
            <person name="Tanasupawat S."/>
            <person name="Yuki M."/>
            <person name="Kudo T."/>
        </authorList>
    </citation>
    <scope>NUCLEOTIDE SEQUENCE [LARGE SCALE GENOMIC DNA]</scope>
    <source>
        <strain evidence="3 4">CT2-14</strain>
    </source>
</reference>
<evidence type="ECO:0000256" key="1">
    <source>
        <dbReference type="SAM" id="MobiDB-lite"/>
    </source>
</evidence>
<gene>
    <name evidence="3" type="ORF">GLP40_26015</name>
</gene>
<protein>
    <submittedName>
        <fullName evidence="3">Uncharacterized protein</fullName>
    </submittedName>
</protein>
<name>A0A6I3L3R3_9NOCA</name>
<evidence type="ECO:0000313" key="4">
    <source>
        <dbReference type="Proteomes" id="UP000432464"/>
    </source>
</evidence>
<dbReference type="RefSeq" id="WP_154790634.1">
    <property type="nucleotide sequence ID" value="NZ_WMBB01000013.1"/>
</dbReference>
<keyword evidence="2" id="KW-0472">Membrane</keyword>
<keyword evidence="4" id="KW-1185">Reference proteome</keyword>
<dbReference type="Pfam" id="PF14424">
    <property type="entry name" value="Toxin-deaminase"/>
    <property type="match status" value="1"/>
</dbReference>
<sequence length="472" mass="49677">MVDVNPQVFYDGAKILTDLGTDIDAATTKLINALNDTGSMSGSSDAAKQWATSYDTRAADTIDNSRKLAQTLQYFASLVSLAGYNHALANYNANTNPNKGAGPIKPASVPPPVELCWIGAPAAGGPGKGLLCKISQVMDQIHVHIPDGDTDKLGKAAQAWRDFSGTAAISQAGSQIGDVGKKLAEIDSPEMHDLQDQLTKLNRSGQNIPKSANQLATACDNLKKPTDEVRKTIKNAFLELEKSIIIYLAIDILATFVTAGAGVVLTVATAAKFAKDIDACATTVNEAVTVSKIEDIAVAAAKEERILADASKELDDVANLEAKTIEEETSGTGSGTQLTSDQLAGKQAADDVRARLAANGETISKGRNVAVARGAIDGEEISLDAVSETKTPSGTVQMPESPTLNPISVDGSVERPADSEFKILDQLAQKLNPDSKGVINLYTEREPCPACDNVIKQFQDKFPGVKVNVTNG</sequence>
<organism evidence="3 4">
    <name type="scientific">Nocardia aurantiaca</name>
    <dbReference type="NCBI Taxonomy" id="2675850"/>
    <lineage>
        <taxon>Bacteria</taxon>
        <taxon>Bacillati</taxon>
        <taxon>Actinomycetota</taxon>
        <taxon>Actinomycetes</taxon>
        <taxon>Mycobacteriales</taxon>
        <taxon>Nocardiaceae</taxon>
        <taxon>Nocardia</taxon>
    </lineage>
</organism>
<keyword evidence="2" id="KW-1133">Transmembrane helix</keyword>
<keyword evidence="2" id="KW-0812">Transmembrane</keyword>
<accession>A0A6I3L3R3</accession>
<feature type="region of interest" description="Disordered" evidence="1">
    <location>
        <begin position="324"/>
        <end position="344"/>
    </location>
</feature>